<dbReference type="EMBL" id="SZYD01000018">
    <property type="protein sequence ID" value="KAD2804316.1"/>
    <property type="molecule type" value="Genomic_DNA"/>
</dbReference>
<dbReference type="Proteomes" id="UP000326396">
    <property type="component" value="Linkage Group LG8"/>
</dbReference>
<dbReference type="AlphaFoldDB" id="A0A5N6LRT4"/>
<name>A0A5N6LRT4_9ASTR</name>
<accession>A0A5N6LRT4</accession>
<dbReference type="PANTHER" id="PTHR34197:SF3">
    <property type="entry name" value="DUF740 FAMILY PROTEIN"/>
    <property type="match status" value="1"/>
</dbReference>
<keyword evidence="2" id="KW-1185">Reference proteome</keyword>
<organism evidence="1 2">
    <name type="scientific">Mikania micrantha</name>
    <name type="common">bitter vine</name>
    <dbReference type="NCBI Taxonomy" id="192012"/>
    <lineage>
        <taxon>Eukaryota</taxon>
        <taxon>Viridiplantae</taxon>
        <taxon>Streptophyta</taxon>
        <taxon>Embryophyta</taxon>
        <taxon>Tracheophyta</taxon>
        <taxon>Spermatophyta</taxon>
        <taxon>Magnoliopsida</taxon>
        <taxon>eudicotyledons</taxon>
        <taxon>Gunneridae</taxon>
        <taxon>Pentapetalae</taxon>
        <taxon>asterids</taxon>
        <taxon>campanulids</taxon>
        <taxon>Asterales</taxon>
        <taxon>Asteraceae</taxon>
        <taxon>Asteroideae</taxon>
        <taxon>Heliantheae alliance</taxon>
        <taxon>Eupatorieae</taxon>
        <taxon>Mikania</taxon>
    </lineage>
</organism>
<sequence length="326" mass="36542">MNLKNRGKSVKLEQDNSNSINLFPDSNYCSSPSGFRCRKHPSSSSSVGCCAYCLTEKLIKLVCSDCGEQRISSCSCSGSNVPSYRNSSSTVDVGSIGRISFLIENEAGGNGDDQKSMSSQKKLKQREPEGVVLFKRSNSCVVKVKKNNGFWKFVKLFKKKREKEGFISSDSNRVVLDQRSDECVIDVSRTRSLSSFMGDKFHHEIHAFGESDRSNSGIKGGLMDFERGFSVNEVDINKLDDDDDDDEFIDLKIDLSDKSKTEYSIFKKYDKLDLTVGGSNCNDSSSCRITVNDREIKKVTNTCMKAWKLSFKDHYENNGQNHILKS</sequence>
<proteinExistence type="predicted"/>
<dbReference type="PANTHER" id="PTHR34197">
    <property type="entry name" value="OS04G0591300 PROTEIN"/>
    <property type="match status" value="1"/>
</dbReference>
<evidence type="ECO:0000313" key="1">
    <source>
        <dbReference type="EMBL" id="KAD2804316.1"/>
    </source>
</evidence>
<comment type="caution">
    <text evidence="1">The sequence shown here is derived from an EMBL/GenBank/DDBJ whole genome shotgun (WGS) entry which is preliminary data.</text>
</comment>
<gene>
    <name evidence="1" type="ORF">E3N88_37693</name>
</gene>
<dbReference type="OrthoDB" id="1931940at2759"/>
<protein>
    <submittedName>
        <fullName evidence="1">Uncharacterized protein</fullName>
    </submittedName>
</protein>
<evidence type="ECO:0000313" key="2">
    <source>
        <dbReference type="Proteomes" id="UP000326396"/>
    </source>
</evidence>
<reference evidence="1 2" key="1">
    <citation type="submission" date="2019-05" db="EMBL/GenBank/DDBJ databases">
        <title>Mikania micrantha, genome provides insights into the molecular mechanism of rapid growth.</title>
        <authorList>
            <person name="Liu B."/>
        </authorList>
    </citation>
    <scope>NUCLEOTIDE SEQUENCE [LARGE SCALE GENOMIC DNA]</scope>
    <source>
        <strain evidence="1">NLD-2019</strain>
        <tissue evidence="1">Leaf</tissue>
    </source>
</reference>